<proteinExistence type="predicted"/>
<accession>A0A951UQP2</accession>
<reference evidence="1" key="2">
    <citation type="journal article" date="2022" name="Microbiol. Resour. Announc.">
        <title>Metagenome Sequencing to Explore Phylogenomics of Terrestrial Cyanobacteria.</title>
        <authorList>
            <person name="Ward R.D."/>
            <person name="Stajich J.E."/>
            <person name="Johansen J.R."/>
            <person name="Huntemann M."/>
            <person name="Clum A."/>
            <person name="Foster B."/>
            <person name="Foster B."/>
            <person name="Roux S."/>
            <person name="Palaniappan K."/>
            <person name="Varghese N."/>
            <person name="Mukherjee S."/>
            <person name="Reddy T.B.K."/>
            <person name="Daum C."/>
            <person name="Copeland A."/>
            <person name="Chen I.A."/>
            <person name="Ivanova N.N."/>
            <person name="Kyrpides N.C."/>
            <person name="Shapiro N."/>
            <person name="Eloe-Fadrosh E.A."/>
            <person name="Pietrasiak N."/>
        </authorList>
    </citation>
    <scope>NUCLEOTIDE SEQUENCE</scope>
    <source>
        <strain evidence="1">UHER 2000/2452</strain>
    </source>
</reference>
<dbReference type="GO" id="GO:0005524">
    <property type="term" value="F:ATP binding"/>
    <property type="evidence" value="ECO:0007669"/>
    <property type="project" value="UniProtKB-KW"/>
</dbReference>
<protein>
    <submittedName>
        <fullName evidence="1">ATP-binding protein</fullName>
    </submittedName>
</protein>
<dbReference type="InterPro" id="IPR011990">
    <property type="entry name" value="TPR-like_helical_dom_sf"/>
</dbReference>
<dbReference type="InterPro" id="IPR027417">
    <property type="entry name" value="P-loop_NTPase"/>
</dbReference>
<name>A0A951UQP2_9CYAN</name>
<dbReference type="Gene3D" id="1.25.40.10">
    <property type="entry name" value="Tetratricopeptide repeat domain"/>
    <property type="match status" value="2"/>
</dbReference>
<dbReference type="SMART" id="SM00028">
    <property type="entry name" value="TPR"/>
    <property type="match status" value="4"/>
</dbReference>
<dbReference type="SUPFAM" id="SSF48452">
    <property type="entry name" value="TPR-like"/>
    <property type="match status" value="1"/>
</dbReference>
<dbReference type="AlphaFoldDB" id="A0A951UQP2"/>
<organism evidence="1 2">
    <name type="scientific">Drouetiella hepatica Uher 2000/2452</name>
    <dbReference type="NCBI Taxonomy" id="904376"/>
    <lineage>
        <taxon>Bacteria</taxon>
        <taxon>Bacillati</taxon>
        <taxon>Cyanobacteriota</taxon>
        <taxon>Cyanophyceae</taxon>
        <taxon>Oculatellales</taxon>
        <taxon>Oculatellaceae</taxon>
        <taxon>Drouetiella</taxon>
    </lineage>
</organism>
<dbReference type="PANTHER" id="PTHR10098">
    <property type="entry name" value="RAPSYN-RELATED"/>
    <property type="match status" value="1"/>
</dbReference>
<keyword evidence="1" id="KW-0547">Nucleotide-binding</keyword>
<comment type="caution">
    <text evidence="1">The sequence shown here is derived from an EMBL/GenBank/DDBJ whole genome shotgun (WGS) entry which is preliminary data.</text>
</comment>
<evidence type="ECO:0000313" key="2">
    <source>
        <dbReference type="Proteomes" id="UP000757435"/>
    </source>
</evidence>
<reference evidence="1" key="1">
    <citation type="submission" date="2021-05" db="EMBL/GenBank/DDBJ databases">
        <authorList>
            <person name="Pietrasiak N."/>
            <person name="Ward R."/>
            <person name="Stajich J.E."/>
            <person name="Kurbessoian T."/>
        </authorList>
    </citation>
    <scope>NUCLEOTIDE SEQUENCE</scope>
    <source>
        <strain evidence="1">UHER 2000/2452</strain>
    </source>
</reference>
<keyword evidence="1" id="KW-0067">ATP-binding</keyword>
<sequence>MAEKKAKRERGRILTEAGWNRLDVALQAWEILPGNKRTQERIALEAKMDDGTIAKILGRREKADLSKLEQLFRAFGLSLEESDHCPFPQTTADLNFVGREGAIADLTTLINRGEKVIVIQARGGVGKTTLARKYLQQKFDAFLEFPIAKETKDIASIESLIEEKLRQLGEEPGREFLVSIDRLKRRLQAEQIGILIDNLEPALDSAGKFIEPHRRYVELLRVLADPSVQSVTLITSRERLHEPSVAVQHYPLRSLEVAAWEKFFQLRQLATTPALTALHHAYGGNAKAMEILSSVIKQDYAENIEAYWQENQNDLLIERDLEDLVTQQFDRLQQVDPDAYKLLCRMGCYRYQDVPTVPIEGLFCLLWDVPENRQSRVVKALKERSLVEFEDKEFWLHPVIRSEAIGRLRECEEWKTTNQNVAEFWTNIIKTVKSIEDAQKAFEAYHHYCEINSFEDAGNVILTKRFEQHEMEDYKPHLGSIFYRLGMSQQMIPAINRIIGEIKPGYALSRLYNLLGDQHWAIGEINESIRFHIKSQKIATECLNSAFTGTDQDIKEESKRLKKLERLALYNISLCRVDLWELHEARHLLEEYILFNDDLTINTFAAPSCLAFLNSQLGYPQETLEKIHQTLDHYAARDNSGWLTTVGSLFLGLSYKNLRDNQKALDVLMKTIILSEKNQFNQLKARALNGLSEVLRDQKDLDKAIKIHHAAVDLAEKIGAKCELGEACYQLGLTYQIMNEADVTCKVFQKAIRIFTEMEAPKQVERVKRSMESSTED</sequence>
<dbReference type="EMBL" id="JAHHHD010000023">
    <property type="protein sequence ID" value="MBW4660638.1"/>
    <property type="molecule type" value="Genomic_DNA"/>
</dbReference>
<dbReference type="SUPFAM" id="SSF52540">
    <property type="entry name" value="P-loop containing nucleoside triphosphate hydrolases"/>
    <property type="match status" value="1"/>
</dbReference>
<gene>
    <name evidence="1" type="ORF">KME15_18350</name>
</gene>
<dbReference type="PANTHER" id="PTHR10098:SF108">
    <property type="entry name" value="TETRATRICOPEPTIDE REPEAT PROTEIN 28"/>
    <property type="match status" value="1"/>
</dbReference>
<dbReference type="Proteomes" id="UP000757435">
    <property type="component" value="Unassembled WGS sequence"/>
</dbReference>
<dbReference type="Gene3D" id="3.40.50.300">
    <property type="entry name" value="P-loop containing nucleotide triphosphate hydrolases"/>
    <property type="match status" value="1"/>
</dbReference>
<dbReference type="InterPro" id="IPR019734">
    <property type="entry name" value="TPR_rpt"/>
</dbReference>
<evidence type="ECO:0000313" key="1">
    <source>
        <dbReference type="EMBL" id="MBW4660638.1"/>
    </source>
</evidence>